<keyword evidence="4" id="KW-0547">Nucleotide-binding</keyword>
<gene>
    <name evidence="12" type="ORF">PVAP13_4NG238400</name>
</gene>
<feature type="chain" id="PRO_5035857498" evidence="6">
    <location>
        <begin position="24"/>
        <end position="1096"/>
    </location>
</feature>
<evidence type="ECO:0000259" key="9">
    <source>
        <dbReference type="Pfam" id="PF23559"/>
    </source>
</evidence>
<protein>
    <submittedName>
        <fullName evidence="12">Uncharacterized protein</fullName>
    </submittedName>
</protein>
<evidence type="ECO:0000259" key="8">
    <source>
        <dbReference type="Pfam" id="PF18052"/>
    </source>
</evidence>
<comment type="similarity">
    <text evidence="1">Belongs to the disease resistance NB-LRR family.</text>
</comment>
<keyword evidence="2" id="KW-0433">Leucine-rich repeat</keyword>
<evidence type="ECO:0000256" key="1">
    <source>
        <dbReference type="ARBA" id="ARBA00008894"/>
    </source>
</evidence>
<dbReference type="GO" id="GO:0042742">
    <property type="term" value="P:defense response to bacterium"/>
    <property type="evidence" value="ECO:0007669"/>
    <property type="project" value="UniProtKB-ARBA"/>
</dbReference>
<dbReference type="PRINTS" id="PR00364">
    <property type="entry name" value="DISEASERSIST"/>
</dbReference>
<proteinExistence type="inferred from homology"/>
<dbReference type="InterPro" id="IPR036388">
    <property type="entry name" value="WH-like_DNA-bd_sf"/>
</dbReference>
<feature type="domain" description="NB-ARC" evidence="7">
    <location>
        <begin position="180"/>
        <end position="337"/>
    </location>
</feature>
<dbReference type="InterPro" id="IPR041118">
    <property type="entry name" value="Rx_N"/>
</dbReference>
<feature type="domain" description="Disease resistance protein winged helix" evidence="9">
    <location>
        <begin position="418"/>
        <end position="488"/>
    </location>
</feature>
<dbReference type="PANTHER" id="PTHR23155:SF1241">
    <property type="entry name" value="DISEASE RESISTANCE RPP13-LIKE PROTEIN 1-RELATED"/>
    <property type="match status" value="1"/>
</dbReference>
<name>A0A8T0TAJ9_PANVG</name>
<evidence type="ECO:0000256" key="4">
    <source>
        <dbReference type="ARBA" id="ARBA00022741"/>
    </source>
</evidence>
<dbReference type="Pfam" id="PF00931">
    <property type="entry name" value="NB-ARC"/>
    <property type="match status" value="1"/>
</dbReference>
<keyword evidence="3" id="KW-0677">Repeat</keyword>
<dbReference type="Proteomes" id="UP000823388">
    <property type="component" value="Chromosome 4N"/>
</dbReference>
<dbReference type="InterPro" id="IPR002182">
    <property type="entry name" value="NB-ARC"/>
</dbReference>
<keyword evidence="13" id="KW-1185">Reference proteome</keyword>
<dbReference type="InterPro" id="IPR042197">
    <property type="entry name" value="Apaf_helical"/>
</dbReference>
<dbReference type="InterPro" id="IPR032675">
    <property type="entry name" value="LRR_dom_sf"/>
</dbReference>
<dbReference type="Gene3D" id="1.10.8.430">
    <property type="entry name" value="Helical domain of apoptotic protease-activating factors"/>
    <property type="match status" value="1"/>
</dbReference>
<dbReference type="Pfam" id="PF18052">
    <property type="entry name" value="Rx_N"/>
    <property type="match status" value="1"/>
</dbReference>
<feature type="domain" description="At1g61320/AtMIF1 LRR" evidence="10">
    <location>
        <begin position="966"/>
        <end position="1092"/>
    </location>
</feature>
<evidence type="ECO:0000259" key="11">
    <source>
        <dbReference type="Pfam" id="PF25019"/>
    </source>
</evidence>
<evidence type="ECO:0000313" key="12">
    <source>
        <dbReference type="EMBL" id="KAG2607317.1"/>
    </source>
</evidence>
<evidence type="ECO:0000259" key="7">
    <source>
        <dbReference type="Pfam" id="PF00931"/>
    </source>
</evidence>
<dbReference type="GO" id="GO:0009626">
    <property type="term" value="P:plant-type hypersensitive response"/>
    <property type="evidence" value="ECO:0007669"/>
    <property type="project" value="UniProtKB-ARBA"/>
</dbReference>
<keyword evidence="5" id="KW-0611">Plant defense</keyword>
<feature type="domain" description="Disease resistance N-terminal" evidence="8">
    <location>
        <begin position="14"/>
        <end position="107"/>
    </location>
</feature>
<accession>A0A8T0TAJ9</accession>
<dbReference type="Gene3D" id="1.10.10.10">
    <property type="entry name" value="Winged helix-like DNA-binding domain superfamily/Winged helix DNA-binding domain"/>
    <property type="match status" value="1"/>
</dbReference>
<dbReference type="Pfam" id="PF23622">
    <property type="entry name" value="LRR_At1g61320_AtMIF1"/>
    <property type="match status" value="1"/>
</dbReference>
<dbReference type="EMBL" id="CM029044">
    <property type="protein sequence ID" value="KAG2607317.1"/>
    <property type="molecule type" value="Genomic_DNA"/>
</dbReference>
<keyword evidence="6" id="KW-0732">Signal</keyword>
<dbReference type="InterPro" id="IPR058922">
    <property type="entry name" value="WHD_DRP"/>
</dbReference>
<organism evidence="12 13">
    <name type="scientific">Panicum virgatum</name>
    <name type="common">Blackwell switchgrass</name>
    <dbReference type="NCBI Taxonomy" id="38727"/>
    <lineage>
        <taxon>Eukaryota</taxon>
        <taxon>Viridiplantae</taxon>
        <taxon>Streptophyta</taxon>
        <taxon>Embryophyta</taxon>
        <taxon>Tracheophyta</taxon>
        <taxon>Spermatophyta</taxon>
        <taxon>Magnoliopsida</taxon>
        <taxon>Liliopsida</taxon>
        <taxon>Poales</taxon>
        <taxon>Poaceae</taxon>
        <taxon>PACMAD clade</taxon>
        <taxon>Panicoideae</taxon>
        <taxon>Panicodae</taxon>
        <taxon>Paniceae</taxon>
        <taxon>Panicinae</taxon>
        <taxon>Panicum</taxon>
        <taxon>Panicum sect. Hiantes</taxon>
    </lineage>
</organism>
<dbReference type="Gene3D" id="3.80.10.10">
    <property type="entry name" value="Ribonuclease Inhibitor"/>
    <property type="match status" value="2"/>
</dbReference>
<evidence type="ECO:0000259" key="10">
    <source>
        <dbReference type="Pfam" id="PF23622"/>
    </source>
</evidence>
<dbReference type="SUPFAM" id="SSF52540">
    <property type="entry name" value="P-loop containing nucleoside triphosphate hydrolases"/>
    <property type="match status" value="1"/>
</dbReference>
<sequence>MVPCLLQWVVSPIIQMMVSVVQSYISTQYNWNSEMMSDLKDLEVTLMQILLVVAAAERRTIVDSNQAASLRQMKEAVCDAEDVLDKFDYMLLKEKIGHQGMVVHVASSSFSQVKRYLGLDKLRSKLRNVIKSTTRVRACAEMFVKVMAVESTESIRQSLKCLPARATGSLLHEDSIFGRKEEVDEVVALLLNQKVHTVVGIGGIGKTTVAQLIYNDRRITDTFDLRMWVCVSPNFDKVNLIKQIIAHTTGEDLQRRISGKRFLLVLDDVWYNENFGVHVNQESWRELIAPLKKALPGSKILVTTRMELVAKILESRSSLFLPGIGQDASWLLFKDRVDFHLGPELKKIGKEIVHKLNGLPLALKVIAGHLCGKFRVAEWNEVLHNDTLNNLNDMLAILRLSYESLPVHLQHCFAYCSLFPKGYHIDPNKLIHMWIAKGFVDINGRTNITLEEAGRSCFNELLARSFFQILIRDGQTFYIMHDAMSDLALHVSEGECLRVELESTEEILPVYTRHVSIYSENMGILEKCDLKALRSLIVLSRSWFCSKVCLNHDILDKLKSVRVLDISGCCLGRLPKSVNKLIHLWYLGIKRTYFPLPKKTSLYHLQALFVQYHSCYSSRELTTSEGKAKTVGGHFHLPVKSISKLTNLMHIDIEKAYVLMLSSTEKLASVECSGEFHVDEEEGSLVGLRDLNKLRGHLIIKSLDKVKNREGAANAHLDQKKDITKLELHWFHGDTATLATRQYHMHDSAKRLDFEVLDVLKPHPNLEELNVVGYSGIKSPSWLESGWLSRVQSICLRDCGRWEVLPPLGDLPLLKTLEVRRMRKLKTLGQEFSGSAGFPVLERLLLEKLPETEWCLVDNDHVLHTIVDRERIKFKAIQKNVSLSGSFCCIVSSFLHVLHHAHNLEFVEDMSIYVDHVVGMSGTLFDNLKSLKRLKISAEHLPPYMTNNTSSLIASLWDENGSTVLPSSLRSLELEQCYLKPSSFSMLLNNLSSLDTLYLSQCETVETDRLSPPISLSHLRMLKWLDIKGCDWITSFEGSEALVSLEHMTIDSCSGLESVPDVNDMPSLQKLCLESCPRVILNMRSNFKKLEWHGSK</sequence>
<dbReference type="FunFam" id="1.10.10.10:FF:000322">
    <property type="entry name" value="Probable disease resistance protein At1g63360"/>
    <property type="match status" value="1"/>
</dbReference>
<evidence type="ECO:0000256" key="5">
    <source>
        <dbReference type="ARBA" id="ARBA00022821"/>
    </source>
</evidence>
<dbReference type="Gene3D" id="1.20.5.4130">
    <property type="match status" value="1"/>
</dbReference>
<comment type="caution">
    <text evidence="12">The sequence shown here is derived from an EMBL/GenBank/DDBJ whole genome shotgun (WGS) entry which is preliminary data.</text>
</comment>
<evidence type="ECO:0000256" key="6">
    <source>
        <dbReference type="SAM" id="SignalP"/>
    </source>
</evidence>
<dbReference type="GO" id="GO:0043531">
    <property type="term" value="F:ADP binding"/>
    <property type="evidence" value="ECO:0007669"/>
    <property type="project" value="InterPro"/>
</dbReference>
<dbReference type="Pfam" id="PF23559">
    <property type="entry name" value="WHD_DRP"/>
    <property type="match status" value="1"/>
</dbReference>
<dbReference type="InterPro" id="IPR044974">
    <property type="entry name" value="Disease_R_plants"/>
</dbReference>
<evidence type="ECO:0000256" key="2">
    <source>
        <dbReference type="ARBA" id="ARBA00022614"/>
    </source>
</evidence>
<feature type="signal peptide" evidence="6">
    <location>
        <begin position="1"/>
        <end position="23"/>
    </location>
</feature>
<dbReference type="SUPFAM" id="SSF52058">
    <property type="entry name" value="L domain-like"/>
    <property type="match status" value="2"/>
</dbReference>
<dbReference type="AlphaFoldDB" id="A0A8T0TAJ9"/>
<feature type="domain" description="R13L1/DRL21-like LRR repeat region" evidence="11">
    <location>
        <begin position="687"/>
        <end position="822"/>
    </location>
</feature>
<dbReference type="InterPro" id="IPR027417">
    <property type="entry name" value="P-loop_NTPase"/>
</dbReference>
<dbReference type="InterPro" id="IPR055357">
    <property type="entry name" value="LRR_At1g61320_AtMIF1"/>
</dbReference>
<dbReference type="Pfam" id="PF25019">
    <property type="entry name" value="LRR_R13L1-DRL21"/>
    <property type="match status" value="1"/>
</dbReference>
<dbReference type="GO" id="GO:0002758">
    <property type="term" value="P:innate immune response-activating signaling pathway"/>
    <property type="evidence" value="ECO:0007669"/>
    <property type="project" value="UniProtKB-ARBA"/>
</dbReference>
<evidence type="ECO:0000313" key="13">
    <source>
        <dbReference type="Proteomes" id="UP000823388"/>
    </source>
</evidence>
<evidence type="ECO:0000256" key="3">
    <source>
        <dbReference type="ARBA" id="ARBA00022737"/>
    </source>
</evidence>
<reference evidence="12" key="1">
    <citation type="submission" date="2020-05" db="EMBL/GenBank/DDBJ databases">
        <title>WGS assembly of Panicum virgatum.</title>
        <authorList>
            <person name="Lovell J.T."/>
            <person name="Jenkins J."/>
            <person name="Shu S."/>
            <person name="Juenger T.E."/>
            <person name="Schmutz J."/>
        </authorList>
    </citation>
    <scope>NUCLEOTIDE SEQUENCE</scope>
    <source>
        <strain evidence="12">AP13</strain>
    </source>
</reference>
<dbReference type="InterPro" id="IPR056789">
    <property type="entry name" value="LRR_R13L1-DRL21"/>
</dbReference>
<dbReference type="PANTHER" id="PTHR23155">
    <property type="entry name" value="DISEASE RESISTANCE PROTEIN RP"/>
    <property type="match status" value="1"/>
</dbReference>
<dbReference type="Gene3D" id="3.40.50.300">
    <property type="entry name" value="P-loop containing nucleotide triphosphate hydrolases"/>
    <property type="match status" value="1"/>
</dbReference>